<comment type="caution">
    <text evidence="2">The sequence shown here is derived from an EMBL/GenBank/DDBJ whole genome shotgun (WGS) entry which is preliminary data.</text>
</comment>
<feature type="compositionally biased region" description="Polar residues" evidence="1">
    <location>
        <begin position="136"/>
        <end position="148"/>
    </location>
</feature>
<dbReference type="EMBL" id="JBANRG010000012">
    <property type="protein sequence ID" value="KAK7461954.1"/>
    <property type="molecule type" value="Genomic_DNA"/>
</dbReference>
<accession>A0ABR1JI34</accession>
<feature type="compositionally biased region" description="Acidic residues" evidence="1">
    <location>
        <begin position="46"/>
        <end position="57"/>
    </location>
</feature>
<evidence type="ECO:0000313" key="2">
    <source>
        <dbReference type="EMBL" id="KAK7461954.1"/>
    </source>
</evidence>
<feature type="compositionally biased region" description="Polar residues" evidence="1">
    <location>
        <begin position="114"/>
        <end position="128"/>
    </location>
</feature>
<feature type="compositionally biased region" description="Low complexity" evidence="1">
    <location>
        <begin position="417"/>
        <end position="451"/>
    </location>
</feature>
<feature type="region of interest" description="Disordered" evidence="1">
    <location>
        <begin position="311"/>
        <end position="343"/>
    </location>
</feature>
<feature type="compositionally biased region" description="Basic residues" evidence="1">
    <location>
        <begin position="99"/>
        <end position="112"/>
    </location>
</feature>
<proteinExistence type="predicted"/>
<feature type="compositionally biased region" description="Polar residues" evidence="1">
    <location>
        <begin position="33"/>
        <end position="45"/>
    </location>
</feature>
<feature type="compositionally biased region" description="Low complexity" evidence="1">
    <location>
        <begin position="311"/>
        <end position="333"/>
    </location>
</feature>
<feature type="region of interest" description="Disordered" evidence="1">
    <location>
        <begin position="244"/>
        <end position="264"/>
    </location>
</feature>
<feature type="compositionally biased region" description="Polar residues" evidence="1">
    <location>
        <begin position="500"/>
        <end position="531"/>
    </location>
</feature>
<dbReference type="Proteomes" id="UP001498398">
    <property type="component" value="Unassembled WGS sequence"/>
</dbReference>
<protein>
    <recommendedName>
        <fullName evidence="4">Myb-like domain-containing protein</fullName>
    </recommendedName>
</protein>
<reference evidence="2 3" key="1">
    <citation type="submission" date="2024-01" db="EMBL/GenBank/DDBJ databases">
        <title>A draft genome for the cacao thread blight pathogen Marasmiellus scandens.</title>
        <authorList>
            <person name="Baruah I.K."/>
            <person name="Leung J."/>
            <person name="Bukari Y."/>
            <person name="Amoako-Attah I."/>
            <person name="Meinhardt L.W."/>
            <person name="Bailey B.A."/>
            <person name="Cohen S.P."/>
        </authorList>
    </citation>
    <scope>NUCLEOTIDE SEQUENCE [LARGE SCALE GENOMIC DNA]</scope>
    <source>
        <strain evidence="2 3">GH-19</strain>
    </source>
</reference>
<gene>
    <name evidence="2" type="ORF">VKT23_008387</name>
</gene>
<feature type="region of interest" description="Disordered" evidence="1">
    <location>
        <begin position="491"/>
        <end position="531"/>
    </location>
</feature>
<keyword evidence="3" id="KW-1185">Reference proteome</keyword>
<evidence type="ECO:0000313" key="3">
    <source>
        <dbReference type="Proteomes" id="UP001498398"/>
    </source>
</evidence>
<name>A0ABR1JI34_9AGAR</name>
<evidence type="ECO:0000256" key="1">
    <source>
        <dbReference type="SAM" id="MobiDB-lite"/>
    </source>
</evidence>
<feature type="compositionally biased region" description="Polar residues" evidence="1">
    <location>
        <begin position="72"/>
        <end position="83"/>
    </location>
</feature>
<feature type="region of interest" description="Disordered" evidence="1">
    <location>
        <begin position="392"/>
        <end position="470"/>
    </location>
</feature>
<evidence type="ECO:0008006" key="4">
    <source>
        <dbReference type="Google" id="ProtNLM"/>
    </source>
</evidence>
<feature type="compositionally biased region" description="Low complexity" evidence="1">
    <location>
        <begin position="458"/>
        <end position="470"/>
    </location>
</feature>
<organism evidence="2 3">
    <name type="scientific">Marasmiellus scandens</name>
    <dbReference type="NCBI Taxonomy" id="2682957"/>
    <lineage>
        <taxon>Eukaryota</taxon>
        <taxon>Fungi</taxon>
        <taxon>Dikarya</taxon>
        <taxon>Basidiomycota</taxon>
        <taxon>Agaricomycotina</taxon>
        <taxon>Agaricomycetes</taxon>
        <taxon>Agaricomycetidae</taxon>
        <taxon>Agaricales</taxon>
        <taxon>Marasmiineae</taxon>
        <taxon>Omphalotaceae</taxon>
        <taxon>Marasmiellus</taxon>
    </lineage>
</organism>
<sequence>MDNPQYYQPLSHALDPTRSVQYPAPTRAYGSEHTATASNHQPELNEQNESDDDEGMVEEQLARHDSDPASPQPKTSSIPDNPASQPSQPSQPEGETKRRPGRPRGSKNRRGRPSTVQHQTPAKSTYEASSHAPLHSTATGSGTTPPQLSEVNAQNQAYYEFQWRVLSLCAEFYGAAEQLVKATSPLVIAQCYQMGPGTKLDPLVMLTEAKNNCDALLANPSKLIAAPPPPPMYPPAPTPALYAPAQPAAPAATSSTTASSSKPTVINQPQSFVVPMGAPVHYSVYPPPAPYPTASYYQYPYAQPYYAPAPAPTASTSAPVPVATSSPVTTSAPGSQGAWSDEEVERLKKLSADARAAGQTGDAEWDWVANQWGNGRTKRQILAKATQLGLKESGNTRGVKRRRENDGKEDGAVVSGASTAPTPAATSTNVHTNTSSPAQSQATATPAASPSIQNQPRPTASKPPSVSVTPAPVSAMPWPMPTVAASTVSPVLGTPAAGEQRTTSYYRPRPSDSSNKSYLYQTNGRTAQETK</sequence>
<feature type="region of interest" description="Disordered" evidence="1">
    <location>
        <begin position="1"/>
        <end position="148"/>
    </location>
</feature>